<keyword evidence="3" id="KW-1185">Reference proteome</keyword>
<reference evidence="2 3" key="1">
    <citation type="journal article" date="2015" name="Sci. Rep.">
        <title>The power of single molecule real-time sequencing technology in the de novo assembly of a eukaryotic genome.</title>
        <authorList>
            <person name="Sakai H."/>
            <person name="Naito K."/>
            <person name="Ogiso-Tanaka E."/>
            <person name="Takahashi Y."/>
            <person name="Iseki K."/>
            <person name="Muto C."/>
            <person name="Satou K."/>
            <person name="Teruya K."/>
            <person name="Shiroma A."/>
            <person name="Shimoji M."/>
            <person name="Hirano T."/>
            <person name="Itoh T."/>
            <person name="Kaga A."/>
            <person name="Tomooka N."/>
        </authorList>
    </citation>
    <scope>NUCLEOTIDE SEQUENCE [LARGE SCALE GENOMIC DNA]</scope>
    <source>
        <strain evidence="3">cv. Shumari</strain>
    </source>
</reference>
<dbReference type="Proteomes" id="UP000291084">
    <property type="component" value="Chromosome 4"/>
</dbReference>
<feature type="region of interest" description="Disordered" evidence="1">
    <location>
        <begin position="95"/>
        <end position="142"/>
    </location>
</feature>
<accession>A0A0S3RT51</accession>
<feature type="compositionally biased region" description="Low complexity" evidence="1">
    <location>
        <begin position="116"/>
        <end position="129"/>
    </location>
</feature>
<evidence type="ECO:0000313" key="3">
    <source>
        <dbReference type="Proteomes" id="UP000291084"/>
    </source>
</evidence>
<evidence type="ECO:0000313" key="2">
    <source>
        <dbReference type="EMBL" id="BAT83766.1"/>
    </source>
</evidence>
<proteinExistence type="predicted"/>
<protein>
    <submittedName>
        <fullName evidence="2">Uncharacterized protein</fullName>
    </submittedName>
</protein>
<gene>
    <name evidence="2" type="primary">Vigan.04G098400</name>
    <name evidence="2" type="ORF">VIGAN_04098400</name>
</gene>
<dbReference type="EMBL" id="AP015037">
    <property type="protein sequence ID" value="BAT83766.1"/>
    <property type="molecule type" value="Genomic_DNA"/>
</dbReference>
<feature type="compositionally biased region" description="Polar residues" evidence="1">
    <location>
        <begin position="95"/>
        <end position="104"/>
    </location>
</feature>
<dbReference type="AlphaFoldDB" id="A0A0S3RT51"/>
<sequence length="142" mass="15722">MHDSITLFITLRRNCLPSLSLSLTLQLQHGFNFLFPSRCHGIQSELHGFSVLLHYSALTCNGCSIGAPGFCFLLPYSAITCNGCLDQRESRRTFASASLSSPKTQKAGPLMPCGPSMRMTTTSSYSRLTGISPLQYKRRRKQ</sequence>
<evidence type="ECO:0000256" key="1">
    <source>
        <dbReference type="SAM" id="MobiDB-lite"/>
    </source>
</evidence>
<name>A0A0S3RT51_PHAAN</name>
<organism evidence="2 3">
    <name type="scientific">Vigna angularis var. angularis</name>
    <dbReference type="NCBI Taxonomy" id="157739"/>
    <lineage>
        <taxon>Eukaryota</taxon>
        <taxon>Viridiplantae</taxon>
        <taxon>Streptophyta</taxon>
        <taxon>Embryophyta</taxon>
        <taxon>Tracheophyta</taxon>
        <taxon>Spermatophyta</taxon>
        <taxon>Magnoliopsida</taxon>
        <taxon>eudicotyledons</taxon>
        <taxon>Gunneridae</taxon>
        <taxon>Pentapetalae</taxon>
        <taxon>rosids</taxon>
        <taxon>fabids</taxon>
        <taxon>Fabales</taxon>
        <taxon>Fabaceae</taxon>
        <taxon>Papilionoideae</taxon>
        <taxon>50 kb inversion clade</taxon>
        <taxon>NPAAA clade</taxon>
        <taxon>indigoferoid/millettioid clade</taxon>
        <taxon>Phaseoleae</taxon>
        <taxon>Vigna</taxon>
    </lineage>
</organism>